<dbReference type="SUPFAM" id="SSF55073">
    <property type="entry name" value="Nucleotide cyclase"/>
    <property type="match status" value="1"/>
</dbReference>
<reference evidence="3 4" key="1">
    <citation type="journal article" date="2009" name="Appl. Environ. Microbiol.">
        <title>Community genomic and proteomic analyses of chemoautotrophic iron-oxidizing "Leptospirillum rubarum" (Group II) and "Leptospirillum ferrodiazotrophum" (Group III) bacteria in acid mine drainage biofilms.</title>
        <authorList>
            <person name="Goltsman D.S."/>
            <person name="Denef V.J."/>
            <person name="Singer S.W."/>
            <person name="VerBerkmoes N.C."/>
            <person name="Lefsrud M."/>
            <person name="Mueller R.S."/>
            <person name="Dick G.J."/>
            <person name="Sun C.L."/>
            <person name="Wheeler K.E."/>
            <person name="Zemla A."/>
            <person name="Baker B.J."/>
            <person name="Hauser L."/>
            <person name="Land M."/>
            <person name="Shah M.B."/>
            <person name="Thelen M.P."/>
            <person name="Hettich R.L."/>
            <person name="Banfield J.F."/>
        </authorList>
    </citation>
    <scope>NUCLEOTIDE SEQUENCE [LARGE SCALE GENOMIC DNA]</scope>
</reference>
<dbReference type="InterPro" id="IPR050706">
    <property type="entry name" value="Cyclic-di-GMP_PDE-like"/>
</dbReference>
<evidence type="ECO:0000259" key="2">
    <source>
        <dbReference type="PROSITE" id="PS50887"/>
    </source>
</evidence>
<dbReference type="InterPro" id="IPR029787">
    <property type="entry name" value="Nucleotide_cyclase"/>
</dbReference>
<evidence type="ECO:0000313" key="3">
    <source>
        <dbReference type="EMBL" id="EES53596.1"/>
    </source>
</evidence>
<sequence>MAEATPSFEEARKRIASRIGTVLEQSLEESSLIDGVRQAIRSALRPKPLSPDPVSLVANLTGTLTMVEALLERQKGQTCLHLDLLREGLADALETLRTLERTTADISVLSFEIRLLERFIITSDVIHDWKEHIRAMIDDINSVVEVYFLFSLFHTGEQGYEIEIFWTGVPHPDSRRLLEALVTEKLQSLDGYDATLEPRIVHNISNPGKNLPPLSQDSLSLSTKSLYLDRPQVGGIVGVGINYATAEHPVKVLVIESIITSILNVVGSVKAIYRYTKDLEYYAVRDPLTGLFNQRVFWELLAYEIGRSQRHGNQPFSVMIIDVDDFKKINDTFGHTFGDEFLQKIAGVIQATARKEDIVARYGGDEFAVILPEAASEHAVAMAKRIRAGFQRFSLESPEGVRAKSSVSIGIASWPEHALEPKDLFLVADNMMYRAKAHGKNGHCLPTDADVVEVLRSVSEKYLILQQAIEDRSILPYFQPIVSAAEGTVEAYEVLMRVEYRGKILPAGEFIEIAEESGLISSLDFIVMEKAFRHAVEQNFEGLLFINLSPKAIVTAEFIPTIRRIIRETGIRSRQIVFEITERETVRNASLLEVFISELKSDGSRFAIDDFGSGFSSMTYLKRFSVDFLKVEGDFIRNLPQTGSIDRAIVASIATLTREIGIQTVAESVESPEILEEVRRHGLTLAQGFGIGRPLPEIPRAL</sequence>
<dbReference type="InterPro" id="IPR000160">
    <property type="entry name" value="GGDEF_dom"/>
</dbReference>
<dbReference type="SUPFAM" id="SSF141868">
    <property type="entry name" value="EAL domain-like"/>
    <property type="match status" value="1"/>
</dbReference>
<dbReference type="InterPro" id="IPR043128">
    <property type="entry name" value="Rev_trsase/Diguanyl_cyclase"/>
</dbReference>
<evidence type="ECO:0000259" key="1">
    <source>
        <dbReference type="PROSITE" id="PS50883"/>
    </source>
</evidence>
<dbReference type="Pfam" id="PF00990">
    <property type="entry name" value="GGDEF"/>
    <property type="match status" value="1"/>
</dbReference>
<feature type="domain" description="GGDEF" evidence="2">
    <location>
        <begin position="314"/>
        <end position="448"/>
    </location>
</feature>
<dbReference type="SMART" id="SM00052">
    <property type="entry name" value="EAL"/>
    <property type="match status" value="1"/>
</dbReference>
<dbReference type="AlphaFoldDB" id="C6HUY5"/>
<dbReference type="EMBL" id="GG693859">
    <property type="protein sequence ID" value="EES53596.1"/>
    <property type="molecule type" value="Genomic_DNA"/>
</dbReference>
<dbReference type="InterPro" id="IPR001633">
    <property type="entry name" value="EAL_dom"/>
</dbReference>
<dbReference type="Gene3D" id="3.20.20.450">
    <property type="entry name" value="EAL domain"/>
    <property type="match status" value="1"/>
</dbReference>
<feature type="domain" description="EAL" evidence="1">
    <location>
        <begin position="458"/>
        <end position="702"/>
    </location>
</feature>
<protein>
    <submittedName>
        <fullName evidence="3">Diguanylate cyclase/phosphodiesterase</fullName>
    </submittedName>
</protein>
<dbReference type="FunFam" id="3.30.70.270:FF:000001">
    <property type="entry name" value="Diguanylate cyclase domain protein"/>
    <property type="match status" value="1"/>
</dbReference>
<gene>
    <name evidence="3" type="ORF">UBAL3_74420053</name>
</gene>
<dbReference type="SMART" id="SM00267">
    <property type="entry name" value="GGDEF"/>
    <property type="match status" value="1"/>
</dbReference>
<accession>C6HUY5</accession>
<dbReference type="NCBIfam" id="TIGR00254">
    <property type="entry name" value="GGDEF"/>
    <property type="match status" value="1"/>
</dbReference>
<evidence type="ECO:0000313" key="4">
    <source>
        <dbReference type="Proteomes" id="UP000009374"/>
    </source>
</evidence>
<dbReference type="PANTHER" id="PTHR33121:SF71">
    <property type="entry name" value="OXYGEN SENSOR PROTEIN DOSP"/>
    <property type="match status" value="1"/>
</dbReference>
<dbReference type="Pfam" id="PF00563">
    <property type="entry name" value="EAL"/>
    <property type="match status" value="1"/>
</dbReference>
<dbReference type="Proteomes" id="UP000009374">
    <property type="component" value="Unassembled WGS sequence"/>
</dbReference>
<organism evidence="3 4">
    <name type="scientific">Leptospirillum ferrodiazotrophum</name>
    <dbReference type="NCBI Taxonomy" id="412449"/>
    <lineage>
        <taxon>Bacteria</taxon>
        <taxon>Pseudomonadati</taxon>
        <taxon>Nitrospirota</taxon>
        <taxon>Nitrospiria</taxon>
        <taxon>Nitrospirales</taxon>
        <taxon>Nitrospiraceae</taxon>
        <taxon>Leptospirillum</taxon>
    </lineage>
</organism>
<dbReference type="PROSITE" id="PS50883">
    <property type="entry name" value="EAL"/>
    <property type="match status" value="1"/>
</dbReference>
<dbReference type="PANTHER" id="PTHR33121">
    <property type="entry name" value="CYCLIC DI-GMP PHOSPHODIESTERASE PDEF"/>
    <property type="match status" value="1"/>
</dbReference>
<proteinExistence type="predicted"/>
<name>C6HUY5_9BACT</name>
<dbReference type="GO" id="GO:0071111">
    <property type="term" value="F:cyclic-guanylate-specific phosphodiesterase activity"/>
    <property type="evidence" value="ECO:0007669"/>
    <property type="project" value="InterPro"/>
</dbReference>
<keyword evidence="4" id="KW-1185">Reference proteome</keyword>
<dbReference type="PROSITE" id="PS50887">
    <property type="entry name" value="GGDEF"/>
    <property type="match status" value="1"/>
</dbReference>
<dbReference type="InterPro" id="IPR035919">
    <property type="entry name" value="EAL_sf"/>
</dbReference>
<dbReference type="CDD" id="cd01948">
    <property type="entry name" value="EAL"/>
    <property type="match status" value="1"/>
</dbReference>
<dbReference type="Gene3D" id="3.30.70.270">
    <property type="match status" value="1"/>
</dbReference>
<dbReference type="CDD" id="cd01949">
    <property type="entry name" value="GGDEF"/>
    <property type="match status" value="1"/>
</dbReference>